<dbReference type="PROSITE" id="PS50292">
    <property type="entry name" value="PEROXIDASE_3"/>
    <property type="match status" value="2"/>
</dbReference>
<evidence type="ECO:0000313" key="5">
    <source>
        <dbReference type="Proteomes" id="UP000494256"/>
    </source>
</evidence>
<dbReference type="GO" id="GO:0006979">
    <property type="term" value="P:response to oxidative stress"/>
    <property type="evidence" value="ECO:0007669"/>
    <property type="project" value="InterPro"/>
</dbReference>
<dbReference type="SUPFAM" id="SSF48113">
    <property type="entry name" value="Heme-dependent peroxidases"/>
    <property type="match status" value="2"/>
</dbReference>
<dbReference type="GO" id="GO:0020037">
    <property type="term" value="F:heme binding"/>
    <property type="evidence" value="ECO:0007669"/>
    <property type="project" value="InterPro"/>
</dbReference>
<dbReference type="Gene3D" id="1.10.640.10">
    <property type="entry name" value="Haem peroxidase domain superfamily, animal type"/>
    <property type="match status" value="2"/>
</dbReference>
<protein>
    <recommendedName>
        <fullName evidence="6">Peroxidase</fullName>
    </recommendedName>
</protein>
<evidence type="ECO:0000256" key="3">
    <source>
        <dbReference type="SAM" id="SignalP"/>
    </source>
</evidence>
<comment type="caution">
    <text evidence="4">The sequence shown here is derived from an EMBL/GenBank/DDBJ whole genome shotgun (WGS) entry which is preliminary data.</text>
</comment>
<feature type="binding site" description="axial binding residue" evidence="2">
    <location>
        <position position="381"/>
    </location>
    <ligand>
        <name>heme b</name>
        <dbReference type="ChEBI" id="CHEBI:60344"/>
    </ligand>
    <ligandPart>
        <name>Fe</name>
        <dbReference type="ChEBI" id="CHEBI:18248"/>
    </ligandPart>
</feature>
<dbReference type="InterPro" id="IPR037120">
    <property type="entry name" value="Haem_peroxidase_sf_animal"/>
</dbReference>
<keyword evidence="2" id="KW-0349">Heme</keyword>
<dbReference type="PANTHER" id="PTHR11475">
    <property type="entry name" value="OXIDASE/PEROXIDASE"/>
    <property type="match status" value="1"/>
</dbReference>
<dbReference type="AlphaFoldDB" id="A0A8S1ACY6"/>
<keyword evidence="3" id="KW-0732">Signal</keyword>
<sequence length="829" mass="95762">MLLIYLLGLVCGVHSALFYDSYRGTEITREDVKRHDKANTTFWCVNEIEPCNPSEGRRVDGSCNNLRHPTRGATHTPFVRLLPATFDKNFEPRKSSSGNDLPLARYLRTRLISVGKVPSTIFTMLAVHYFVFMSADVVSLHDTVNYIQWKPYCCTEKGKTDYMCVPNKIPEDDPVHRFSGIRCLNMTRPESFQSIGCVRNDTIPERIISSTPLLDLSVIYGNLLPPLLQKGRLFTGGLVKTEIEEGRIWPPSYKTQANVCYLNQRPKETRCHEMPEDGSNTLAGINLVAIWFWRYHNFIATELAKVNPCWDDDKLFETARDINIAVSLQIYYYELLPVFFGFDNMAEDGVIDRSGGFRDLYDENIPPQLSLEYPFALRWVHNIQDGTLKLHDKEGYYLRQFPIMNLTLRTGFLAVDNNIDYLTQGSFRQGSSKIDYVADPDVTEQGLGPHQRVSDLVTNDLSKNRYFGFQPYVNYRQFCFNRRIKSFDDLHGIIDEERIEVLREMYERVEDIDLLAGIWTEKPIRGGFVPPTFYCLVIDQLKRNIYSDRHWYERPDRPNAFTFPQLAQIRKITIARMLCDVGDTVKRIQPHAFLKAGFKNPMCDCKHIIGMDFSAWRDDSCGAGGGFFDHFFQPVLVLHDKEGYYLRQFPIMNLTLRTGFLAVDNNIDYLTQGSFRQGSSKIDYVADPDRIEVLREMYERVEDIDLLAGIWTEKPMRGGFVPPTFYCLVIDQLKRNIYSDRHWYERPDRPNAFTFPQLAQIRKITIARMLCDVGDTVKRIQPHAFLKAGFKNPMCDCKHIIGMDFSAWRDDSCGAGGGFFDHFFQPVLV</sequence>
<feature type="signal peptide" evidence="3">
    <location>
        <begin position="1"/>
        <end position="15"/>
    </location>
</feature>
<dbReference type="PANTHER" id="PTHR11475:SF86">
    <property type="entry name" value="PEROXIDASE"/>
    <property type="match status" value="1"/>
</dbReference>
<name>A0A8S1ACY6_ARCPL</name>
<accession>A0A8S1ACY6</accession>
<dbReference type="PRINTS" id="PR00457">
    <property type="entry name" value="ANPEROXIDASE"/>
</dbReference>
<keyword evidence="1" id="KW-0575">Peroxidase</keyword>
<feature type="chain" id="PRO_5035944572" description="Peroxidase" evidence="3">
    <location>
        <begin position="16"/>
        <end position="829"/>
    </location>
</feature>
<dbReference type="Proteomes" id="UP000494256">
    <property type="component" value="Unassembled WGS sequence"/>
</dbReference>
<organism evidence="4 5">
    <name type="scientific">Arctia plantaginis</name>
    <name type="common">Wood tiger moth</name>
    <name type="synonym">Phalaena plantaginis</name>
    <dbReference type="NCBI Taxonomy" id="874455"/>
    <lineage>
        <taxon>Eukaryota</taxon>
        <taxon>Metazoa</taxon>
        <taxon>Ecdysozoa</taxon>
        <taxon>Arthropoda</taxon>
        <taxon>Hexapoda</taxon>
        <taxon>Insecta</taxon>
        <taxon>Pterygota</taxon>
        <taxon>Neoptera</taxon>
        <taxon>Endopterygota</taxon>
        <taxon>Lepidoptera</taxon>
        <taxon>Glossata</taxon>
        <taxon>Ditrysia</taxon>
        <taxon>Noctuoidea</taxon>
        <taxon>Erebidae</taxon>
        <taxon>Arctiinae</taxon>
        <taxon>Arctia</taxon>
    </lineage>
</organism>
<proteinExistence type="predicted"/>
<dbReference type="EMBL" id="CADEBD010000314">
    <property type="protein sequence ID" value="CAB3242846.1"/>
    <property type="molecule type" value="Genomic_DNA"/>
</dbReference>
<evidence type="ECO:0000256" key="2">
    <source>
        <dbReference type="PIRSR" id="PIRSR619791-2"/>
    </source>
</evidence>
<dbReference type="OrthoDB" id="1111734at2759"/>
<reference evidence="4 5" key="1">
    <citation type="submission" date="2020-04" db="EMBL/GenBank/DDBJ databases">
        <authorList>
            <person name="Wallbank WR R."/>
            <person name="Pardo Diaz C."/>
            <person name="Kozak K."/>
            <person name="Martin S."/>
            <person name="Jiggins C."/>
            <person name="Moest M."/>
            <person name="Warren A I."/>
            <person name="Byers J.R.P. K."/>
            <person name="Montejo-Kovacevich G."/>
            <person name="Yen C E."/>
        </authorList>
    </citation>
    <scope>NUCLEOTIDE SEQUENCE [LARGE SCALE GENOMIC DNA]</scope>
</reference>
<keyword evidence="2" id="KW-0408">Iron</keyword>
<dbReference type="InterPro" id="IPR010255">
    <property type="entry name" value="Haem_peroxidase_sf"/>
</dbReference>
<dbReference type="GO" id="GO:0004601">
    <property type="term" value="F:peroxidase activity"/>
    <property type="evidence" value="ECO:0007669"/>
    <property type="project" value="UniProtKB-KW"/>
</dbReference>
<evidence type="ECO:0000256" key="1">
    <source>
        <dbReference type="ARBA" id="ARBA00022559"/>
    </source>
</evidence>
<dbReference type="Pfam" id="PF03098">
    <property type="entry name" value="An_peroxidase"/>
    <property type="match status" value="2"/>
</dbReference>
<evidence type="ECO:0008006" key="6">
    <source>
        <dbReference type="Google" id="ProtNLM"/>
    </source>
</evidence>
<keyword evidence="2" id="KW-0479">Metal-binding</keyword>
<keyword evidence="1" id="KW-0560">Oxidoreductase</keyword>
<dbReference type="GO" id="GO:0046872">
    <property type="term" value="F:metal ion binding"/>
    <property type="evidence" value="ECO:0007669"/>
    <property type="project" value="UniProtKB-KW"/>
</dbReference>
<dbReference type="InterPro" id="IPR019791">
    <property type="entry name" value="Haem_peroxidase_animal"/>
</dbReference>
<gene>
    <name evidence="4" type="ORF">APLA_LOCUS10114</name>
</gene>
<evidence type="ECO:0000313" key="4">
    <source>
        <dbReference type="EMBL" id="CAB3242846.1"/>
    </source>
</evidence>